<dbReference type="HOGENOM" id="CLU_2737023_0_0_6"/>
<dbReference type="Proteomes" id="UP000029499">
    <property type="component" value="Chromosome"/>
</dbReference>
<proteinExistence type="predicted"/>
<gene>
    <name evidence="1" type="ORF">LT40_16180</name>
</gene>
<organism evidence="1 2">
    <name type="scientific">Pseudomonas rhizosphaerae</name>
    <dbReference type="NCBI Taxonomy" id="216142"/>
    <lineage>
        <taxon>Bacteria</taxon>
        <taxon>Pseudomonadati</taxon>
        <taxon>Pseudomonadota</taxon>
        <taxon>Gammaproteobacteria</taxon>
        <taxon>Pseudomonadales</taxon>
        <taxon>Pseudomonadaceae</taxon>
        <taxon>Pseudomonas</taxon>
    </lineage>
</organism>
<keyword evidence="2" id="KW-1185">Reference proteome</keyword>
<evidence type="ECO:0000313" key="2">
    <source>
        <dbReference type="Proteomes" id="UP000029499"/>
    </source>
</evidence>
<name>A0A089YZB7_9PSED</name>
<dbReference type="EMBL" id="CP009533">
    <property type="protein sequence ID" value="AIS18835.1"/>
    <property type="molecule type" value="Genomic_DNA"/>
</dbReference>
<accession>A0A089YZB7</accession>
<reference evidence="1 2" key="1">
    <citation type="journal article" date="2015" name="J. Biotechnol.">
        <title>Complete genome sequence of Pseudomonas rhizosphaerae IH5T (=DSM 16299T), a phosphate-solubilizing rhizobacterium for bacterial biofertilizer.</title>
        <authorList>
            <person name="Kwak Y."/>
            <person name="Jung B.K."/>
            <person name="Shin J.H."/>
        </authorList>
    </citation>
    <scope>NUCLEOTIDE SEQUENCE [LARGE SCALE GENOMIC DNA]</scope>
    <source>
        <strain evidence="1">DSM 16299</strain>
    </source>
</reference>
<evidence type="ECO:0000313" key="1">
    <source>
        <dbReference type="EMBL" id="AIS18835.1"/>
    </source>
</evidence>
<protein>
    <submittedName>
        <fullName evidence="1">Uncharacterized protein</fullName>
    </submittedName>
</protein>
<sequence length="71" mass="8172">MTLITHTVAIGMIEDLFNHCGGGDGEIPFSHASTFRLIQNPWIRIVSYPDYRLSKYIEIFGWNFNGGRQLR</sequence>
<dbReference type="KEGG" id="prh:LT40_16180"/>
<dbReference type="AlphaFoldDB" id="A0A089YZB7"/>